<name>A0A8K0D805_IGNLU</name>
<comment type="similarity">
    <text evidence="2">Belongs to the Asterix family.</text>
</comment>
<dbReference type="PANTHER" id="PTHR13193">
    <property type="entry name" value="CGI-140"/>
    <property type="match status" value="1"/>
</dbReference>
<dbReference type="GO" id="GO:0045048">
    <property type="term" value="P:protein insertion into ER membrane"/>
    <property type="evidence" value="ECO:0007669"/>
    <property type="project" value="InterPro"/>
</dbReference>
<organism evidence="7 8">
    <name type="scientific">Ignelater luminosus</name>
    <name type="common">Cucubano</name>
    <name type="synonym">Pyrophorus luminosus</name>
    <dbReference type="NCBI Taxonomy" id="2038154"/>
    <lineage>
        <taxon>Eukaryota</taxon>
        <taxon>Metazoa</taxon>
        <taxon>Ecdysozoa</taxon>
        <taxon>Arthropoda</taxon>
        <taxon>Hexapoda</taxon>
        <taxon>Insecta</taxon>
        <taxon>Pterygota</taxon>
        <taxon>Neoptera</taxon>
        <taxon>Endopterygota</taxon>
        <taxon>Coleoptera</taxon>
        <taxon>Polyphaga</taxon>
        <taxon>Elateriformia</taxon>
        <taxon>Elateroidea</taxon>
        <taxon>Elateridae</taxon>
        <taxon>Agrypninae</taxon>
        <taxon>Pyrophorini</taxon>
        <taxon>Ignelater</taxon>
    </lineage>
</organism>
<keyword evidence="8" id="KW-1185">Reference proteome</keyword>
<gene>
    <name evidence="7" type="ORF">ILUMI_05052</name>
</gene>
<reference evidence="7" key="1">
    <citation type="submission" date="2019-08" db="EMBL/GenBank/DDBJ databases">
        <title>The genome of the North American firefly Photinus pyralis.</title>
        <authorList>
            <consortium name="Photinus pyralis genome working group"/>
            <person name="Fallon T.R."/>
            <person name="Sander Lower S.E."/>
            <person name="Weng J.-K."/>
        </authorList>
    </citation>
    <scope>NUCLEOTIDE SEQUENCE</scope>
    <source>
        <strain evidence="7">TRF0915ILg1</strain>
        <tissue evidence="7">Whole body</tissue>
    </source>
</reference>
<evidence type="ECO:0000313" key="7">
    <source>
        <dbReference type="EMBL" id="KAF2901133.1"/>
    </source>
</evidence>
<dbReference type="PANTHER" id="PTHR13193:SF0">
    <property type="entry name" value="PAT COMPLEX SUBUNIT ASTERIX"/>
    <property type="match status" value="1"/>
</dbReference>
<dbReference type="AlphaFoldDB" id="A0A8K0D805"/>
<evidence type="ECO:0000256" key="4">
    <source>
        <dbReference type="ARBA" id="ARBA00022989"/>
    </source>
</evidence>
<evidence type="ECO:0000256" key="1">
    <source>
        <dbReference type="ARBA" id="ARBA00004370"/>
    </source>
</evidence>
<keyword evidence="3" id="KW-0812">Transmembrane</keyword>
<dbReference type="EMBL" id="VTPC01001845">
    <property type="protein sequence ID" value="KAF2901133.1"/>
    <property type="molecule type" value="Genomic_DNA"/>
</dbReference>
<keyword evidence="5" id="KW-0472">Membrane</keyword>
<dbReference type="Pfam" id="PF03669">
    <property type="entry name" value="ASTER"/>
    <property type="match status" value="1"/>
</dbReference>
<evidence type="ECO:0000256" key="6">
    <source>
        <dbReference type="SAM" id="MobiDB-lite"/>
    </source>
</evidence>
<feature type="region of interest" description="Disordered" evidence="6">
    <location>
        <begin position="1"/>
        <end position="31"/>
    </location>
</feature>
<evidence type="ECO:0000256" key="3">
    <source>
        <dbReference type="ARBA" id="ARBA00022692"/>
    </source>
</evidence>
<evidence type="ECO:0000313" key="8">
    <source>
        <dbReference type="Proteomes" id="UP000801492"/>
    </source>
</evidence>
<proteinExistence type="inferred from homology"/>
<accession>A0A8K0D805</accession>
<comment type="subcellular location">
    <subcellularLocation>
        <location evidence="1">Membrane</location>
    </subcellularLocation>
</comment>
<dbReference type="GO" id="GO:0005789">
    <property type="term" value="C:endoplasmic reticulum membrane"/>
    <property type="evidence" value="ECO:0007669"/>
    <property type="project" value="InterPro"/>
</dbReference>
<dbReference type="Proteomes" id="UP000801492">
    <property type="component" value="Unassembled WGS sequence"/>
</dbReference>
<protein>
    <recommendedName>
        <fullName evidence="9">Protein Asterix</fullName>
    </recommendedName>
</protein>
<dbReference type="OrthoDB" id="284718at2759"/>
<evidence type="ECO:0000256" key="5">
    <source>
        <dbReference type="ARBA" id="ARBA00023136"/>
    </source>
</evidence>
<comment type="caution">
    <text evidence="7">The sequence shown here is derived from an EMBL/GenBank/DDBJ whole genome shotgun (WGS) entry which is preliminary data.</text>
</comment>
<dbReference type="InterPro" id="IPR005351">
    <property type="entry name" value="ASTER"/>
</dbReference>
<dbReference type="GO" id="GO:0044183">
    <property type="term" value="F:protein folding chaperone"/>
    <property type="evidence" value="ECO:0007669"/>
    <property type="project" value="InterPro"/>
</dbReference>
<evidence type="ECO:0008006" key="9">
    <source>
        <dbReference type="Google" id="ProtNLM"/>
    </source>
</evidence>
<evidence type="ECO:0000256" key="2">
    <source>
        <dbReference type="ARBA" id="ARBA00009066"/>
    </source>
</evidence>
<keyword evidence="4" id="KW-1133">Transmembrane helix</keyword>
<sequence>MIPGNVDPRRPDKVQRYKPPASGNGNAPGEDLTPDYMNILGTLSMIFSMLGITMRLKWCSWLSLYCCCINFANSRVSDDAGNQIFNPFVFGIIAVVMPYLQNPQPMTPPWNYLFATSQ</sequence>